<accession>A0ABQ0B7G6</accession>
<evidence type="ECO:0000256" key="1">
    <source>
        <dbReference type="PROSITE-ProRule" id="PRU01282"/>
    </source>
</evidence>
<sequence>MNIQIFGTGKCFDTKKAIRYFKERNIKYQFIDMKVKGMSKGEYNSVKQSVGGLDAMLDKKCKDKDALALIKYIADEEKDEKVLENQKVLKTPIVRNGKLATIGYCPDIWKNWNEKG</sequence>
<dbReference type="EMBL" id="BAABYW010000001">
    <property type="protein sequence ID" value="GAA6407348.1"/>
    <property type="molecule type" value="Genomic_DNA"/>
</dbReference>
<dbReference type="PANTHER" id="PTHR30041">
    <property type="entry name" value="ARSENATE REDUCTASE"/>
    <property type="match status" value="1"/>
</dbReference>
<comment type="caution">
    <text evidence="2">The sequence shown here is derived from an EMBL/GenBank/DDBJ whole genome shotgun (WGS) entry which is preliminary data.</text>
</comment>
<reference evidence="2 3" key="1">
    <citation type="submission" date="2024-04" db="EMBL/GenBank/DDBJ databases">
        <title>Defined microbial consortia suppress multidrug-resistant proinflammatory Enterobacteriaceae via ecological control.</title>
        <authorList>
            <person name="Furuichi M."/>
            <person name="Kawaguchi T."/>
            <person name="Pust M."/>
            <person name="Yasuma K."/>
            <person name="Plichta D."/>
            <person name="Hasegawa N."/>
            <person name="Ohya T."/>
            <person name="Bhattarai S."/>
            <person name="Sasajima S."/>
            <person name="Aoto Y."/>
            <person name="Tuganbaev T."/>
            <person name="Yaginuma M."/>
            <person name="Ueda M."/>
            <person name="Okahashi N."/>
            <person name="Amafuji K."/>
            <person name="Kiridooshi Y."/>
            <person name="Sugita K."/>
            <person name="Strazar M."/>
            <person name="Skelly A."/>
            <person name="Suda W."/>
            <person name="Hattori M."/>
            <person name="Nakamoto N."/>
            <person name="Caballero S."/>
            <person name="Norman J."/>
            <person name="Olle B."/>
            <person name="Tanoue T."/>
            <person name="Arita M."/>
            <person name="Bucci V."/>
            <person name="Atarashi K."/>
            <person name="Xavier R."/>
            <person name="Honda K."/>
        </authorList>
    </citation>
    <scope>NUCLEOTIDE SEQUENCE [LARGE SCALE GENOMIC DNA]</scope>
    <source>
        <strain evidence="3">k04-0078-D8-1</strain>
    </source>
</reference>
<evidence type="ECO:0000313" key="3">
    <source>
        <dbReference type="Proteomes" id="UP001600943"/>
    </source>
</evidence>
<dbReference type="InterPro" id="IPR006660">
    <property type="entry name" value="Arsenate_reductase-like"/>
</dbReference>
<dbReference type="Proteomes" id="UP001600943">
    <property type="component" value="Unassembled WGS sequence"/>
</dbReference>
<dbReference type="PANTHER" id="PTHR30041:SF8">
    <property type="entry name" value="PROTEIN YFFB"/>
    <property type="match status" value="1"/>
</dbReference>
<keyword evidence="3" id="KW-1185">Reference proteome</keyword>
<dbReference type="RefSeq" id="WP_095170543.1">
    <property type="nucleotide sequence ID" value="NZ_BAABYW010000001.1"/>
</dbReference>
<organism evidence="2 3">
    <name type="scientific">Blautia hominis</name>
    <dbReference type="NCBI Taxonomy" id="2025493"/>
    <lineage>
        <taxon>Bacteria</taxon>
        <taxon>Bacillati</taxon>
        <taxon>Bacillota</taxon>
        <taxon>Clostridia</taxon>
        <taxon>Lachnospirales</taxon>
        <taxon>Lachnospiraceae</taxon>
        <taxon>Blautia</taxon>
    </lineage>
</organism>
<protein>
    <submittedName>
        <fullName evidence="2">Arsenate reductase family protein</fullName>
    </submittedName>
</protein>
<name>A0ABQ0B7G6_9FIRM</name>
<dbReference type="SUPFAM" id="SSF52833">
    <property type="entry name" value="Thioredoxin-like"/>
    <property type="match status" value="1"/>
</dbReference>
<dbReference type="InterPro" id="IPR036249">
    <property type="entry name" value="Thioredoxin-like_sf"/>
</dbReference>
<comment type="similarity">
    <text evidence="1">Belongs to the ArsC family.</text>
</comment>
<proteinExistence type="inferred from homology"/>
<dbReference type="PROSITE" id="PS51353">
    <property type="entry name" value="ARSC"/>
    <property type="match status" value="1"/>
</dbReference>
<evidence type="ECO:0000313" key="2">
    <source>
        <dbReference type="EMBL" id="GAA6407348.1"/>
    </source>
</evidence>
<gene>
    <name evidence="2" type="ORF">K040078D81_14650</name>
</gene>
<dbReference type="Gene3D" id="3.40.30.10">
    <property type="entry name" value="Glutaredoxin"/>
    <property type="match status" value="1"/>
</dbReference>